<accession>A0ABD0R1A2</accession>
<proteinExistence type="predicted"/>
<keyword evidence="2" id="KW-1185">Reference proteome</keyword>
<evidence type="ECO:0000313" key="1">
    <source>
        <dbReference type="EMBL" id="KAL0192285.1"/>
    </source>
</evidence>
<dbReference type="AlphaFoldDB" id="A0ABD0R1A2"/>
<dbReference type="EMBL" id="JAMKFB020000005">
    <property type="protein sequence ID" value="KAL0192285.1"/>
    <property type="molecule type" value="Genomic_DNA"/>
</dbReference>
<gene>
    <name evidence="1" type="ORF">M9458_010581</name>
</gene>
<protein>
    <submittedName>
        <fullName evidence="1">Uncharacterized protein</fullName>
    </submittedName>
</protein>
<organism evidence="1 2">
    <name type="scientific">Cirrhinus mrigala</name>
    <name type="common">Mrigala</name>
    <dbReference type="NCBI Taxonomy" id="683832"/>
    <lineage>
        <taxon>Eukaryota</taxon>
        <taxon>Metazoa</taxon>
        <taxon>Chordata</taxon>
        <taxon>Craniata</taxon>
        <taxon>Vertebrata</taxon>
        <taxon>Euteleostomi</taxon>
        <taxon>Actinopterygii</taxon>
        <taxon>Neopterygii</taxon>
        <taxon>Teleostei</taxon>
        <taxon>Ostariophysi</taxon>
        <taxon>Cypriniformes</taxon>
        <taxon>Cyprinidae</taxon>
        <taxon>Labeoninae</taxon>
        <taxon>Labeonini</taxon>
        <taxon>Cirrhinus</taxon>
    </lineage>
</organism>
<feature type="non-terminal residue" evidence="1">
    <location>
        <position position="52"/>
    </location>
</feature>
<sequence length="52" mass="5959">MFSHYCVVVQPSRRLPRFPASSECVSDVELDTRELVRAQNKKKKKSGGFQSM</sequence>
<evidence type="ECO:0000313" key="2">
    <source>
        <dbReference type="Proteomes" id="UP001529510"/>
    </source>
</evidence>
<reference evidence="1 2" key="1">
    <citation type="submission" date="2024-05" db="EMBL/GenBank/DDBJ databases">
        <title>Genome sequencing and assembly of Indian major carp, Cirrhinus mrigala (Hamilton, 1822).</title>
        <authorList>
            <person name="Mohindra V."/>
            <person name="Chowdhury L.M."/>
            <person name="Lal K."/>
            <person name="Jena J.K."/>
        </authorList>
    </citation>
    <scope>NUCLEOTIDE SEQUENCE [LARGE SCALE GENOMIC DNA]</scope>
    <source>
        <strain evidence="1">CM1030</strain>
        <tissue evidence="1">Blood</tissue>
    </source>
</reference>
<dbReference type="Proteomes" id="UP001529510">
    <property type="component" value="Unassembled WGS sequence"/>
</dbReference>
<name>A0ABD0R1A2_CIRMR</name>
<comment type="caution">
    <text evidence="1">The sequence shown here is derived from an EMBL/GenBank/DDBJ whole genome shotgun (WGS) entry which is preliminary data.</text>
</comment>